<proteinExistence type="predicted"/>
<dbReference type="PROSITE" id="PS51257">
    <property type="entry name" value="PROKAR_LIPOPROTEIN"/>
    <property type="match status" value="1"/>
</dbReference>
<gene>
    <name evidence="4" type="ORF">OCV63_00970</name>
</gene>
<evidence type="ECO:0000256" key="2">
    <source>
        <dbReference type="SAM" id="Phobius"/>
    </source>
</evidence>
<dbReference type="Pfam" id="PF19732">
    <property type="entry name" value="SpoIIE_N"/>
    <property type="match status" value="1"/>
</dbReference>
<dbReference type="InterPro" id="IPR036457">
    <property type="entry name" value="PPM-type-like_dom_sf"/>
</dbReference>
<evidence type="ECO:0000313" key="5">
    <source>
        <dbReference type="Proteomes" id="UP001652461"/>
    </source>
</evidence>
<organism evidence="4 5">
    <name type="scientific">Laedolimicola ammoniilytica</name>
    <dbReference type="NCBI Taxonomy" id="2981771"/>
    <lineage>
        <taxon>Bacteria</taxon>
        <taxon>Bacillati</taxon>
        <taxon>Bacillota</taxon>
        <taxon>Clostridia</taxon>
        <taxon>Lachnospirales</taxon>
        <taxon>Lachnospiraceae</taxon>
        <taxon>Laedolimicola</taxon>
    </lineage>
</organism>
<dbReference type="Pfam" id="PF07228">
    <property type="entry name" value="SpoIIE"/>
    <property type="match status" value="1"/>
</dbReference>
<feature type="domain" description="PPM-type phosphatase" evidence="3">
    <location>
        <begin position="246"/>
        <end position="455"/>
    </location>
</feature>
<evidence type="ECO:0000259" key="3">
    <source>
        <dbReference type="SMART" id="SM00331"/>
    </source>
</evidence>
<keyword evidence="5" id="KW-1185">Reference proteome</keyword>
<dbReference type="InterPro" id="IPR045768">
    <property type="entry name" value="SpoIIE_N"/>
</dbReference>
<feature type="transmembrane region" description="Helical" evidence="2">
    <location>
        <begin position="7"/>
        <end position="29"/>
    </location>
</feature>
<reference evidence="4 5" key="1">
    <citation type="journal article" date="2021" name="ISME Commun">
        <title>Automated analysis of genomic sequences facilitates high-throughput and comprehensive description of bacteria.</title>
        <authorList>
            <person name="Hitch T.C.A."/>
        </authorList>
    </citation>
    <scope>NUCLEOTIDE SEQUENCE [LARGE SCALE GENOMIC DNA]</scope>
    <source>
        <strain evidence="4 5">Sanger_04</strain>
    </source>
</reference>
<dbReference type="SUPFAM" id="SSF81606">
    <property type="entry name" value="PP2C-like"/>
    <property type="match status" value="1"/>
</dbReference>
<keyword evidence="2" id="KW-0472">Membrane</keyword>
<keyword evidence="1" id="KW-0378">Hydrolase</keyword>
<dbReference type="PANTHER" id="PTHR43156">
    <property type="entry name" value="STAGE II SPORULATION PROTEIN E-RELATED"/>
    <property type="match status" value="1"/>
</dbReference>
<dbReference type="Proteomes" id="UP001652461">
    <property type="component" value="Unassembled WGS sequence"/>
</dbReference>
<dbReference type="InterPro" id="IPR052016">
    <property type="entry name" value="Bact_Sigma-Reg"/>
</dbReference>
<feature type="transmembrane region" description="Helical" evidence="2">
    <location>
        <begin position="35"/>
        <end position="62"/>
    </location>
</feature>
<sequence>MKREENYGWLYGIVAGSCVAAMQIGVGMFQMDRDYAILLGAAQGLLVCSLTVICGGILVWILKPLPTEREEQSHPVQQRLTEYREAFHNLAVSFAGTPGRMAEAVPEEERLDKTEKMKLLWNTRLEENRAAVAVQLNEMARIMTDTVEYAWDTQPDEDLEQRLAKKLRSMGLSVHSVMVYQEEHRRQEVYLTISTRHRKCVATKDIAEALSRLMKKAMMPGKDSRAFVGSEKATVLFVERTNFQVLYSVEKAVKSKETISGDNFSLHRCREGQFIGALSDGMGSGMAAYRDSEMVIDLLEQFLEAGFSKETAVRMINSALIVRSDAQVFSTIDISSLDLYTGICEFLKVGASTTFIRRENWVETISSTSLPAGVFHKLEPDCTSRKLYDGDMVIMVTDGVLDALPAAHQEKLMKDIILEHDTGNPSELAAYILARVRQYREKEPADDMTVLVMGLVKY</sequence>
<accession>A0ABT2RT29</accession>
<dbReference type="PANTHER" id="PTHR43156:SF2">
    <property type="entry name" value="STAGE II SPORULATION PROTEIN E"/>
    <property type="match status" value="1"/>
</dbReference>
<keyword evidence="2" id="KW-0812">Transmembrane</keyword>
<dbReference type="InterPro" id="IPR001932">
    <property type="entry name" value="PPM-type_phosphatase-like_dom"/>
</dbReference>
<dbReference type="EMBL" id="JAOQKC010000001">
    <property type="protein sequence ID" value="MCU6695473.1"/>
    <property type="molecule type" value="Genomic_DNA"/>
</dbReference>
<protein>
    <submittedName>
        <fullName evidence="4">SpoIIE family protein phosphatase</fullName>
    </submittedName>
</protein>
<comment type="caution">
    <text evidence="4">The sequence shown here is derived from an EMBL/GenBank/DDBJ whole genome shotgun (WGS) entry which is preliminary data.</text>
</comment>
<evidence type="ECO:0000313" key="4">
    <source>
        <dbReference type="EMBL" id="MCU6695473.1"/>
    </source>
</evidence>
<name>A0ABT2RT29_9FIRM</name>
<keyword evidence="2" id="KW-1133">Transmembrane helix</keyword>
<dbReference type="RefSeq" id="WP_158361438.1">
    <property type="nucleotide sequence ID" value="NZ_JAOQKC010000001.1"/>
</dbReference>
<evidence type="ECO:0000256" key="1">
    <source>
        <dbReference type="ARBA" id="ARBA00022801"/>
    </source>
</evidence>
<dbReference type="Gene3D" id="3.60.40.10">
    <property type="entry name" value="PPM-type phosphatase domain"/>
    <property type="match status" value="1"/>
</dbReference>
<dbReference type="SMART" id="SM00331">
    <property type="entry name" value="PP2C_SIG"/>
    <property type="match status" value="1"/>
</dbReference>